<dbReference type="EMBL" id="JABELV010000252">
    <property type="protein sequence ID" value="KAG7527628.1"/>
    <property type="molecule type" value="Genomic_DNA"/>
</dbReference>
<proteinExistence type="predicted"/>
<feature type="chain" id="PRO_5035457567" description="Protein CPL1-like domain-containing protein" evidence="1">
    <location>
        <begin position="20"/>
        <end position="413"/>
    </location>
</feature>
<evidence type="ECO:0000259" key="2">
    <source>
        <dbReference type="Pfam" id="PF21671"/>
    </source>
</evidence>
<keyword evidence="1" id="KW-0732">Signal</keyword>
<evidence type="ECO:0000313" key="4">
    <source>
        <dbReference type="Proteomes" id="UP000812966"/>
    </source>
</evidence>
<dbReference type="InterPro" id="IPR048661">
    <property type="entry name" value="CPL1-like"/>
</dbReference>
<sequence>MRFSISAALLSLVAPLALALPSAAPASPEALETDLVSSVHNLTERTYYTTTWTSLRCDRISGYYGFGLFAVKYDFGCLCYNDVDTFCRVNGLSYTMNSWIKGQFNYQSYNKYPTGSQPTCDDKGGYTCPFGKNSDGSCAQHAASCGDGQCLQSDGTCCPRGTTKINGLCCAQTCKGTSGGKCYGAGSCANGKVLSNELCCQSGWTGYDTVCCPSGQVLNSAKTACTAQCTTQQKFVPESGTCQPKCGSGFTWSSSASNPDGLCCSGGRVCNTKVCCLTTEVESDGHCCPKGYTWRNNACQAPSGVPTAPKRRRTLNNQRTLSASEKTRLRIDDKLCPKNLSACPIDGSASGGYECLDSFTDINSCGGCATMGEGQDCTAIKGAKWMGCEQGSCVVYSCRPGFKLVDGKTCVKA</sequence>
<reference evidence="3" key="1">
    <citation type="submission" date="2020-04" db="EMBL/GenBank/DDBJ databases">
        <title>Analysis of mating type loci in Filobasidium floriforme.</title>
        <authorList>
            <person name="Nowrousian M."/>
        </authorList>
    </citation>
    <scope>NUCLEOTIDE SEQUENCE</scope>
    <source>
        <strain evidence="3">CBS 6242</strain>
    </source>
</reference>
<dbReference type="PANTHER" id="PTHR35192:SF2">
    <property type="entry name" value="APPLE DOMAIN-CONTAINING PROTEIN"/>
    <property type="match status" value="1"/>
</dbReference>
<dbReference type="Proteomes" id="UP000812966">
    <property type="component" value="Unassembled WGS sequence"/>
</dbReference>
<dbReference type="AlphaFoldDB" id="A0A8K0JFM6"/>
<evidence type="ECO:0000256" key="1">
    <source>
        <dbReference type="SAM" id="SignalP"/>
    </source>
</evidence>
<protein>
    <recommendedName>
        <fullName evidence="2">Protein CPL1-like domain-containing protein</fullName>
    </recommendedName>
</protein>
<evidence type="ECO:0000313" key="3">
    <source>
        <dbReference type="EMBL" id="KAG7527628.1"/>
    </source>
</evidence>
<feature type="domain" description="Protein CPL1-like" evidence="2">
    <location>
        <begin position="353"/>
        <end position="411"/>
    </location>
</feature>
<name>A0A8K0JFM6_9TREE</name>
<dbReference type="Pfam" id="PF21671">
    <property type="entry name" value="CPL1-like"/>
    <property type="match status" value="1"/>
</dbReference>
<organism evidence="3 4">
    <name type="scientific">Filobasidium floriforme</name>
    <dbReference type="NCBI Taxonomy" id="5210"/>
    <lineage>
        <taxon>Eukaryota</taxon>
        <taxon>Fungi</taxon>
        <taxon>Dikarya</taxon>
        <taxon>Basidiomycota</taxon>
        <taxon>Agaricomycotina</taxon>
        <taxon>Tremellomycetes</taxon>
        <taxon>Filobasidiales</taxon>
        <taxon>Filobasidiaceae</taxon>
        <taxon>Filobasidium</taxon>
    </lineage>
</organism>
<dbReference type="InterPro" id="IPR038955">
    <property type="entry name" value="PriA/CPL1_fungi"/>
</dbReference>
<keyword evidence="4" id="KW-1185">Reference proteome</keyword>
<dbReference type="PANTHER" id="PTHR35192">
    <property type="entry name" value="PROTEIN, PUTATIVE-RELATED"/>
    <property type="match status" value="1"/>
</dbReference>
<feature type="signal peptide" evidence="1">
    <location>
        <begin position="1"/>
        <end position="19"/>
    </location>
</feature>
<comment type="caution">
    <text evidence="3">The sequence shown here is derived from an EMBL/GenBank/DDBJ whole genome shotgun (WGS) entry which is preliminary data.</text>
</comment>
<accession>A0A8K0JFM6</accession>
<gene>
    <name evidence="3" type="ORF">FFLO_06737</name>
</gene>